<dbReference type="EMBL" id="CP026095">
    <property type="protein sequence ID" value="AZV41406.1"/>
    <property type="molecule type" value="Genomic_DNA"/>
</dbReference>
<dbReference type="Proteomes" id="UP000283095">
    <property type="component" value="Chromosome"/>
</dbReference>
<evidence type="ECO:0000313" key="1">
    <source>
        <dbReference type="EMBL" id="AZV41406.1"/>
    </source>
</evidence>
<name>A0A3T0KM08_9BACI</name>
<dbReference type="RefSeq" id="WP_127759107.1">
    <property type="nucleotide sequence ID" value="NZ_CP026095.1"/>
</dbReference>
<dbReference type="KEGG" id="pasa:BAOM_0794"/>
<sequence length="98" mass="11854">MRKRQLEEILNMPDLLFSQLCEERYEINKGVYNTIDRWFYNQGLSLIVERREMILSFIQYISVTENQGKKVKFGSGGLTRKLDQFWEERIQTFKHKAM</sequence>
<reference evidence="1 2" key="1">
    <citation type="submission" date="2018-01" db="EMBL/GenBank/DDBJ databases">
        <title>Bacillus asahii Genome sequencing and assembly.</title>
        <authorList>
            <person name="Jiang H."/>
            <person name="Feng Y."/>
            <person name="Zhao F."/>
            <person name="Lin X."/>
        </authorList>
    </citation>
    <scope>NUCLEOTIDE SEQUENCE [LARGE SCALE GENOMIC DNA]</scope>
    <source>
        <strain evidence="1 2">OM18</strain>
    </source>
</reference>
<protein>
    <submittedName>
        <fullName evidence="1">Uncharacterized protein</fullName>
    </submittedName>
</protein>
<proteinExistence type="predicted"/>
<dbReference type="AlphaFoldDB" id="A0A3T0KM08"/>
<dbReference type="OrthoDB" id="2889790at2"/>
<accession>A0A3T0KM08</accession>
<organism evidence="1 2">
    <name type="scientific">Peribacillus asahii</name>
    <dbReference type="NCBI Taxonomy" id="228899"/>
    <lineage>
        <taxon>Bacteria</taxon>
        <taxon>Bacillati</taxon>
        <taxon>Bacillota</taxon>
        <taxon>Bacilli</taxon>
        <taxon>Bacillales</taxon>
        <taxon>Bacillaceae</taxon>
        <taxon>Peribacillus</taxon>
    </lineage>
</organism>
<evidence type="ECO:0000313" key="2">
    <source>
        <dbReference type="Proteomes" id="UP000283095"/>
    </source>
</evidence>
<gene>
    <name evidence="1" type="ORF">BAOM_0794</name>
</gene>